<dbReference type="InterPro" id="IPR036259">
    <property type="entry name" value="MFS_trans_sf"/>
</dbReference>
<keyword evidence="3" id="KW-1003">Cell membrane</keyword>
<keyword evidence="5 7" id="KW-1133">Transmembrane helix</keyword>
<evidence type="ECO:0000256" key="7">
    <source>
        <dbReference type="SAM" id="Phobius"/>
    </source>
</evidence>
<dbReference type="SUPFAM" id="SSF103473">
    <property type="entry name" value="MFS general substrate transporter"/>
    <property type="match status" value="1"/>
</dbReference>
<keyword evidence="10" id="KW-1185">Reference proteome</keyword>
<feature type="transmembrane region" description="Helical" evidence="7">
    <location>
        <begin position="274"/>
        <end position="292"/>
    </location>
</feature>
<feature type="transmembrane region" description="Helical" evidence="7">
    <location>
        <begin position="298"/>
        <end position="317"/>
    </location>
</feature>
<dbReference type="Gene3D" id="1.20.1250.20">
    <property type="entry name" value="MFS general substrate transporter like domains"/>
    <property type="match status" value="2"/>
</dbReference>
<dbReference type="EMBL" id="RWIS01000005">
    <property type="protein sequence ID" value="RSK33807.1"/>
    <property type="molecule type" value="Genomic_DNA"/>
</dbReference>
<dbReference type="InterPro" id="IPR004740">
    <property type="entry name" value="Nuc_H_symport"/>
</dbReference>
<comment type="subcellular location">
    <subcellularLocation>
        <location evidence="1">Cell membrane</location>
        <topology evidence="1">Multi-pass membrane protein</topology>
    </subcellularLocation>
</comment>
<dbReference type="CDD" id="cd06177">
    <property type="entry name" value="MFS_NHS"/>
    <property type="match status" value="1"/>
</dbReference>
<dbReference type="PROSITE" id="PS50850">
    <property type="entry name" value="MFS"/>
    <property type="match status" value="1"/>
</dbReference>
<dbReference type="RefSeq" id="WP_125428826.1">
    <property type="nucleotide sequence ID" value="NZ_RWIS01000005.1"/>
</dbReference>
<feature type="transmembrane region" description="Helical" evidence="7">
    <location>
        <begin position="243"/>
        <end position="267"/>
    </location>
</feature>
<proteinExistence type="predicted"/>
<dbReference type="PANTHER" id="PTHR23522:SF4">
    <property type="entry name" value="NUCLEOSIDE PERMEASE NUPG-RELATED"/>
    <property type="match status" value="1"/>
</dbReference>
<feature type="transmembrane region" description="Helical" evidence="7">
    <location>
        <begin position="159"/>
        <end position="180"/>
    </location>
</feature>
<keyword evidence="2" id="KW-0813">Transport</keyword>
<evidence type="ECO:0000256" key="3">
    <source>
        <dbReference type="ARBA" id="ARBA00022475"/>
    </source>
</evidence>
<evidence type="ECO:0000256" key="1">
    <source>
        <dbReference type="ARBA" id="ARBA00004651"/>
    </source>
</evidence>
<feature type="transmembrane region" description="Helical" evidence="7">
    <location>
        <begin position="101"/>
        <end position="120"/>
    </location>
</feature>
<dbReference type="GO" id="GO:0015213">
    <property type="term" value="F:uridine transmembrane transporter activity"/>
    <property type="evidence" value="ECO:0007669"/>
    <property type="project" value="TreeGrafter"/>
</dbReference>
<comment type="caution">
    <text evidence="9">The sequence shown here is derived from an EMBL/GenBank/DDBJ whole genome shotgun (WGS) entry which is preliminary data.</text>
</comment>
<dbReference type="Pfam" id="PF03825">
    <property type="entry name" value="Nuc_H_symport"/>
    <property type="match status" value="1"/>
</dbReference>
<gene>
    <name evidence="9" type="ORF">EI290_08835</name>
</gene>
<dbReference type="AlphaFoldDB" id="A0A3R9M9C2"/>
<feature type="transmembrane region" description="Helical" evidence="7">
    <location>
        <begin position="73"/>
        <end position="89"/>
    </location>
</feature>
<evidence type="ECO:0000256" key="5">
    <source>
        <dbReference type="ARBA" id="ARBA00022989"/>
    </source>
</evidence>
<evidence type="ECO:0000256" key="4">
    <source>
        <dbReference type="ARBA" id="ARBA00022692"/>
    </source>
</evidence>
<feature type="transmembrane region" description="Helical" evidence="7">
    <location>
        <begin position="132"/>
        <end position="153"/>
    </location>
</feature>
<feature type="transmembrane region" description="Helical" evidence="7">
    <location>
        <begin position="338"/>
        <end position="359"/>
    </location>
</feature>
<dbReference type="InterPro" id="IPR020846">
    <property type="entry name" value="MFS_dom"/>
</dbReference>
<keyword evidence="6 7" id="KW-0472">Membrane</keyword>
<dbReference type="Proteomes" id="UP000280066">
    <property type="component" value="Unassembled WGS sequence"/>
</dbReference>
<feature type="transmembrane region" description="Helical" evidence="7">
    <location>
        <begin position="12"/>
        <end position="32"/>
    </location>
</feature>
<accession>A0A3R9M9C2</accession>
<feature type="transmembrane region" description="Helical" evidence="7">
    <location>
        <begin position="211"/>
        <end position="231"/>
    </location>
</feature>
<dbReference type="OrthoDB" id="9783013at2"/>
<protein>
    <submittedName>
        <fullName evidence="9">MFS transporter</fullName>
    </submittedName>
</protein>
<organism evidence="9 10">
    <name type="scientific">Hymenobacter metallilatus</name>
    <dbReference type="NCBI Taxonomy" id="2493666"/>
    <lineage>
        <taxon>Bacteria</taxon>
        <taxon>Pseudomonadati</taxon>
        <taxon>Bacteroidota</taxon>
        <taxon>Cytophagia</taxon>
        <taxon>Cytophagales</taxon>
        <taxon>Hymenobacteraceae</taxon>
        <taxon>Hymenobacter</taxon>
    </lineage>
</organism>
<dbReference type="GO" id="GO:0005886">
    <property type="term" value="C:plasma membrane"/>
    <property type="evidence" value="ECO:0007669"/>
    <property type="project" value="UniProtKB-SubCell"/>
</dbReference>
<dbReference type="PANTHER" id="PTHR23522">
    <property type="entry name" value="BLL5896 PROTEIN"/>
    <property type="match status" value="1"/>
</dbReference>
<evidence type="ECO:0000313" key="9">
    <source>
        <dbReference type="EMBL" id="RSK33807.1"/>
    </source>
</evidence>
<feature type="transmembrane region" description="Helical" evidence="7">
    <location>
        <begin position="44"/>
        <end position="64"/>
    </location>
</feature>
<feature type="transmembrane region" description="Helical" evidence="7">
    <location>
        <begin position="371"/>
        <end position="393"/>
    </location>
</feature>
<evidence type="ECO:0000313" key="10">
    <source>
        <dbReference type="Proteomes" id="UP000280066"/>
    </source>
</evidence>
<evidence type="ECO:0000256" key="2">
    <source>
        <dbReference type="ARBA" id="ARBA00022448"/>
    </source>
</evidence>
<name>A0A3R9M9C2_9BACT</name>
<sequence>MTSAIRVKLSLMMFLEFFIWGAWFVTLGTYLLRNLGASGTQVGVAFLTQSIGAIVAPFIVGLIADRFFSAQKILGVLHLAGAVLLWRASQAPDFGSFYPSILTYMVLYMPTLALVNSIAFRQMQNPQKEFAPIRVLGTLGWIVAGLTIGWLNWEQSNSLQLTFLMAAGASALLGVFSFTLPATPPVKKGQSSSVGSLLGLDAIGMLKNRSYLTFFLASIAICIPLAFYYGFTNPFLNEVGMKAAAGVQSLGQVSELLFMLAIPLFFSKLGVKKMLAIGMAAWVLRYVCFAYGGGENGYWLLIAGIVLHGICYDFFFVTGQIYTDNLAGEQFKSSAQGFITLATYGVGMLIGTLLSGRIFDQYQLAAGAHDWRMIWLIPASIAAAVLVLFLLLFKERTAAPVPTETAGVDAATRLANAN</sequence>
<dbReference type="GO" id="GO:0015212">
    <property type="term" value="F:cytidine transmembrane transporter activity"/>
    <property type="evidence" value="ECO:0007669"/>
    <property type="project" value="TreeGrafter"/>
</dbReference>
<evidence type="ECO:0000256" key="6">
    <source>
        <dbReference type="ARBA" id="ARBA00023136"/>
    </source>
</evidence>
<keyword evidence="4 7" id="KW-0812">Transmembrane</keyword>
<feature type="domain" description="Major facilitator superfamily (MFS) profile" evidence="8">
    <location>
        <begin position="163"/>
        <end position="418"/>
    </location>
</feature>
<reference evidence="9 10" key="1">
    <citation type="submission" date="2018-12" db="EMBL/GenBank/DDBJ databases">
        <authorList>
            <person name="Feng G."/>
            <person name="Zhu H."/>
        </authorList>
    </citation>
    <scope>NUCLEOTIDE SEQUENCE [LARGE SCALE GENOMIC DNA]</scope>
    <source>
        <strain evidence="9 10">9PBR-2</strain>
    </source>
</reference>
<evidence type="ECO:0000259" key="8">
    <source>
        <dbReference type="PROSITE" id="PS50850"/>
    </source>
</evidence>